<reference evidence="1" key="1">
    <citation type="submission" date="2023-03" db="EMBL/GenBank/DDBJ databases">
        <title>Massive genome expansion in bonnet fungi (Mycena s.s.) driven by repeated elements and novel gene families across ecological guilds.</title>
        <authorList>
            <consortium name="Lawrence Berkeley National Laboratory"/>
            <person name="Harder C.B."/>
            <person name="Miyauchi S."/>
            <person name="Viragh M."/>
            <person name="Kuo A."/>
            <person name="Thoen E."/>
            <person name="Andreopoulos B."/>
            <person name="Lu D."/>
            <person name="Skrede I."/>
            <person name="Drula E."/>
            <person name="Henrissat B."/>
            <person name="Morin E."/>
            <person name="Kohler A."/>
            <person name="Barry K."/>
            <person name="LaButti K."/>
            <person name="Morin E."/>
            <person name="Salamov A."/>
            <person name="Lipzen A."/>
            <person name="Mereny Z."/>
            <person name="Hegedus B."/>
            <person name="Baldrian P."/>
            <person name="Stursova M."/>
            <person name="Weitz H."/>
            <person name="Taylor A."/>
            <person name="Grigoriev I.V."/>
            <person name="Nagy L.G."/>
            <person name="Martin F."/>
            <person name="Kauserud H."/>
        </authorList>
    </citation>
    <scope>NUCLEOTIDE SEQUENCE</scope>
    <source>
        <strain evidence="1">CBHHK173m</strain>
    </source>
</reference>
<dbReference type="Proteomes" id="UP001222325">
    <property type="component" value="Unassembled WGS sequence"/>
</dbReference>
<dbReference type="AlphaFoldDB" id="A0AAD6U2R3"/>
<proteinExistence type="predicted"/>
<organism evidence="1 2">
    <name type="scientific">Mycena belliarum</name>
    <dbReference type="NCBI Taxonomy" id="1033014"/>
    <lineage>
        <taxon>Eukaryota</taxon>
        <taxon>Fungi</taxon>
        <taxon>Dikarya</taxon>
        <taxon>Basidiomycota</taxon>
        <taxon>Agaricomycotina</taxon>
        <taxon>Agaricomycetes</taxon>
        <taxon>Agaricomycetidae</taxon>
        <taxon>Agaricales</taxon>
        <taxon>Marasmiineae</taxon>
        <taxon>Mycenaceae</taxon>
        <taxon>Mycena</taxon>
    </lineage>
</organism>
<keyword evidence="2" id="KW-1185">Reference proteome</keyword>
<dbReference type="EMBL" id="JARJCN010000028">
    <property type="protein sequence ID" value="KAJ7087617.1"/>
    <property type="molecule type" value="Genomic_DNA"/>
</dbReference>
<gene>
    <name evidence="1" type="ORF">B0H15DRAFT_842630</name>
</gene>
<sequence length="143" mass="15646">MTTTPGVSCHATDLDRELYALSRDNGDLDFNDADIATLNKSLLVTNSRAEFKLLTGICRDAVGDKVLRSVTTVNAVQDLEEMRKAVGDGGLHYWAFSFGTTLGATDVAMFPEQPNKPYRTAACVLFFFLVLLGPRGSRRRGLV</sequence>
<evidence type="ECO:0000313" key="2">
    <source>
        <dbReference type="Proteomes" id="UP001222325"/>
    </source>
</evidence>
<evidence type="ECO:0000313" key="1">
    <source>
        <dbReference type="EMBL" id="KAJ7087617.1"/>
    </source>
</evidence>
<accession>A0AAD6U2R3</accession>
<comment type="caution">
    <text evidence="1">The sequence shown here is derived from an EMBL/GenBank/DDBJ whole genome shotgun (WGS) entry which is preliminary data.</text>
</comment>
<protein>
    <submittedName>
        <fullName evidence="1">Uncharacterized protein</fullName>
    </submittedName>
</protein>
<name>A0AAD6U2R3_9AGAR</name>